<proteinExistence type="inferred from homology"/>
<dbReference type="GO" id="GO:0004135">
    <property type="term" value="F:amylo-alpha-1,6-glucosidase activity"/>
    <property type="evidence" value="ECO:0007669"/>
    <property type="project" value="InterPro"/>
</dbReference>
<dbReference type="SMART" id="SM00642">
    <property type="entry name" value="Aamy"/>
    <property type="match status" value="1"/>
</dbReference>
<feature type="region of interest" description="Disordered" evidence="4">
    <location>
        <begin position="451"/>
        <end position="479"/>
    </location>
</feature>
<comment type="similarity">
    <text evidence="1">Belongs to the glycosyl hydrolase 13 family.</text>
</comment>
<reference evidence="6 7" key="1">
    <citation type="submission" date="2019-07" db="EMBL/GenBank/DDBJ databases">
        <title>Ln-dependent methylotrophs.</title>
        <authorList>
            <person name="Tani A."/>
        </authorList>
    </citation>
    <scope>NUCLEOTIDE SEQUENCE [LARGE SCALE GENOMIC DNA]</scope>
    <source>
        <strain evidence="6 7">SM12</strain>
    </source>
</reference>
<dbReference type="InterPro" id="IPR014756">
    <property type="entry name" value="Ig_E-set"/>
</dbReference>
<dbReference type="Pfam" id="PF02922">
    <property type="entry name" value="CBM_48"/>
    <property type="match status" value="1"/>
</dbReference>
<keyword evidence="7" id="KW-1185">Reference proteome</keyword>
<evidence type="ECO:0000313" key="6">
    <source>
        <dbReference type="EMBL" id="TRL39671.1"/>
    </source>
</evidence>
<dbReference type="InterPro" id="IPR006047">
    <property type="entry name" value="GH13_cat_dom"/>
</dbReference>
<dbReference type="CDD" id="cd02856">
    <property type="entry name" value="E_set_GDE_Isoamylase_N"/>
    <property type="match status" value="1"/>
</dbReference>
<dbReference type="AlphaFoldDB" id="A0A549TCM7"/>
<dbReference type="InterPro" id="IPR013780">
    <property type="entry name" value="Glyco_hydro_b"/>
</dbReference>
<evidence type="ECO:0000259" key="5">
    <source>
        <dbReference type="SMART" id="SM00642"/>
    </source>
</evidence>
<dbReference type="Gene3D" id="3.20.20.80">
    <property type="entry name" value="Glycosidases"/>
    <property type="match status" value="1"/>
</dbReference>
<dbReference type="RefSeq" id="WP_143124707.1">
    <property type="nucleotide sequence ID" value="NZ_VJMG01000018.1"/>
</dbReference>
<dbReference type="InterPro" id="IPR044505">
    <property type="entry name" value="GlgX_Isoamylase_N_E_set"/>
</dbReference>
<gene>
    <name evidence="6" type="primary">glgX</name>
    <name evidence="6" type="ORF">FNA46_08165</name>
</gene>
<comment type="caution">
    <text evidence="6">The sequence shown here is derived from an EMBL/GenBank/DDBJ whole genome shotgun (WGS) entry which is preliminary data.</text>
</comment>
<dbReference type="Proteomes" id="UP000316801">
    <property type="component" value="Unassembled WGS sequence"/>
</dbReference>
<dbReference type="SUPFAM" id="SSF51445">
    <property type="entry name" value="(Trans)glycosidases"/>
    <property type="match status" value="1"/>
</dbReference>
<organism evidence="6 7">
    <name type="scientific">Rhizobium straminoryzae</name>
    <dbReference type="NCBI Taxonomy" id="1387186"/>
    <lineage>
        <taxon>Bacteria</taxon>
        <taxon>Pseudomonadati</taxon>
        <taxon>Pseudomonadota</taxon>
        <taxon>Alphaproteobacteria</taxon>
        <taxon>Hyphomicrobiales</taxon>
        <taxon>Rhizobiaceae</taxon>
        <taxon>Rhizobium/Agrobacterium group</taxon>
        <taxon>Rhizobium</taxon>
    </lineage>
</organism>
<sequence length="668" mass="73814">MTDQRQDAIPDAIPGAVPHTRGVRFAVYSAHAKAIDLCLFDGENETRLPLNRTATDLFALHVAGLKPGARYGFRAQGVYDPDRGLWFDPSKLLVDPYARELDRPFRHDARLSTFGVDTASLVPKAIVTEDRPVAPAAPRLPKGGLIYEVAVRPFTLLHPKVPAALRGTVAALAHPAVIAHLKRIGVDAVELLPITAWIDERHLPPLGLSNGWGYNPVAMMALDPRLVPGGMAELAATVATLHENGIGVILDLVFNHSGESDRHGATLSMRGLDNLTYYRHVPGAPGLLVNDTGTGNTLACDHPVVRRLILDTLRHFVRQAGIDGFRFDLGTILGRSPQGFSRESETLRAILSDPLLADRVMIAEPWDIGPGGYQLGQFPPPFLEWNDRARDDIRLYWRGDGWKTGRLAHALAGSSEIFSAHGLGETRSVNFLAAHDGFTLMDLVSYSHKHNEANGEDNRDGHNDNHSWNNGVEGETRDPAIRDSRRRDVQALLGTLFATRGTLMLTAGDEGGRSQQGNNNAYAQDNALTWLDWTTLDDDLVTHTARLARLRRRFDVFSESAFFTGQDGDVLWLNEQGKPMTTADWEQPDRQQLTMLLKTRDREEDRATRLAVVFNRSHDALAVHLPGGPWQDLFTKDHVFSPVLPPRTVIWLRELADPSARDKEAGES</sequence>
<dbReference type="SUPFAM" id="SSF81296">
    <property type="entry name" value="E set domains"/>
    <property type="match status" value="1"/>
</dbReference>
<feature type="domain" description="Glycosyl hydrolase family 13 catalytic" evidence="5">
    <location>
        <begin position="178"/>
        <end position="551"/>
    </location>
</feature>
<dbReference type="InterPro" id="IPR011837">
    <property type="entry name" value="Glycogen_debranch_GlgX"/>
</dbReference>
<dbReference type="PANTHER" id="PTHR43002">
    <property type="entry name" value="GLYCOGEN DEBRANCHING ENZYME"/>
    <property type="match status" value="1"/>
</dbReference>
<name>A0A549TCM7_9HYPH</name>
<evidence type="ECO:0000256" key="4">
    <source>
        <dbReference type="SAM" id="MobiDB-lite"/>
    </source>
</evidence>
<evidence type="ECO:0000313" key="7">
    <source>
        <dbReference type="Proteomes" id="UP000316801"/>
    </source>
</evidence>
<dbReference type="InterPro" id="IPR017853">
    <property type="entry name" value="GH"/>
</dbReference>
<evidence type="ECO:0000256" key="2">
    <source>
        <dbReference type="ARBA" id="ARBA00022801"/>
    </source>
</evidence>
<dbReference type="SUPFAM" id="SSF51011">
    <property type="entry name" value="Glycosyl hydrolase domain"/>
    <property type="match status" value="1"/>
</dbReference>
<evidence type="ECO:0000256" key="1">
    <source>
        <dbReference type="ARBA" id="ARBA00008061"/>
    </source>
</evidence>
<dbReference type="Pfam" id="PF18390">
    <property type="entry name" value="GlgX_C"/>
    <property type="match status" value="1"/>
</dbReference>
<dbReference type="InterPro" id="IPR004193">
    <property type="entry name" value="Glyco_hydro_13_N"/>
</dbReference>
<dbReference type="EMBL" id="VJMG01000018">
    <property type="protein sequence ID" value="TRL39671.1"/>
    <property type="molecule type" value="Genomic_DNA"/>
</dbReference>
<dbReference type="Gene3D" id="2.60.40.10">
    <property type="entry name" value="Immunoglobulins"/>
    <property type="match status" value="1"/>
</dbReference>
<dbReference type="GO" id="GO:0005980">
    <property type="term" value="P:glycogen catabolic process"/>
    <property type="evidence" value="ECO:0007669"/>
    <property type="project" value="InterPro"/>
</dbReference>
<accession>A0A549TCM7</accession>
<dbReference type="InterPro" id="IPR040784">
    <property type="entry name" value="GlgX_C"/>
</dbReference>
<protein>
    <submittedName>
        <fullName evidence="6">Glycogen debranching protein GlgX</fullName>
    </submittedName>
</protein>
<dbReference type="NCBIfam" id="TIGR02100">
    <property type="entry name" value="glgX_debranch"/>
    <property type="match status" value="1"/>
</dbReference>
<feature type="compositionally biased region" description="Basic and acidic residues" evidence="4">
    <location>
        <begin position="451"/>
        <end position="465"/>
    </location>
</feature>
<evidence type="ECO:0000256" key="3">
    <source>
        <dbReference type="ARBA" id="ARBA00023295"/>
    </source>
</evidence>
<dbReference type="Gene3D" id="2.60.40.1180">
    <property type="entry name" value="Golgi alpha-mannosidase II"/>
    <property type="match status" value="1"/>
</dbReference>
<keyword evidence="3" id="KW-0326">Glycosidase</keyword>
<dbReference type="CDD" id="cd11326">
    <property type="entry name" value="AmyAc_Glg_debranch"/>
    <property type="match status" value="1"/>
</dbReference>
<keyword evidence="2" id="KW-0378">Hydrolase</keyword>
<dbReference type="InterPro" id="IPR013783">
    <property type="entry name" value="Ig-like_fold"/>
</dbReference>